<evidence type="ECO:0000256" key="1">
    <source>
        <dbReference type="ARBA" id="ARBA00004496"/>
    </source>
</evidence>
<dbReference type="Gene3D" id="3.40.630.70">
    <property type="entry name" value="Leucyl/phenylalanyl-tRNA-protein transferase, C-terminal domain"/>
    <property type="match status" value="1"/>
</dbReference>
<keyword evidence="17" id="KW-1185">Reference proteome</keyword>
<evidence type="ECO:0000256" key="3">
    <source>
        <dbReference type="ARBA" id="ARBA00022679"/>
    </source>
</evidence>
<comment type="function">
    <text evidence="8 15">Functions in the N-end rule pathway of protein degradation where it conjugates Leu, Phe and, less efficiently, Met from aminoacyl-tRNAs to the N-termini of proteins containing an N-terminal arginine or lysine.</text>
</comment>
<dbReference type="FunFam" id="3.30.70.3550:FF:000001">
    <property type="entry name" value="Leucyl/phenylalanyl-tRNA--protein transferase"/>
    <property type="match status" value="1"/>
</dbReference>
<keyword evidence="2 15" id="KW-0963">Cytoplasm</keyword>
<evidence type="ECO:0000256" key="4">
    <source>
        <dbReference type="ARBA" id="ARBA00023315"/>
    </source>
</evidence>
<dbReference type="Gene3D" id="3.30.70.3550">
    <property type="entry name" value="Leucyl/phenylalanyl-tRNA-protein transferase, N-terminal domain"/>
    <property type="match status" value="1"/>
</dbReference>
<comment type="catalytic activity">
    <reaction evidence="7 15">
        <text>N-terminal L-lysyl-[protein] + L-leucyl-tRNA(Leu) = N-terminal L-leucyl-L-lysyl-[protein] + tRNA(Leu) + H(+)</text>
        <dbReference type="Rhea" id="RHEA:12340"/>
        <dbReference type="Rhea" id="RHEA-COMP:9613"/>
        <dbReference type="Rhea" id="RHEA-COMP:9622"/>
        <dbReference type="Rhea" id="RHEA-COMP:12670"/>
        <dbReference type="Rhea" id="RHEA-COMP:12671"/>
        <dbReference type="ChEBI" id="CHEBI:15378"/>
        <dbReference type="ChEBI" id="CHEBI:65249"/>
        <dbReference type="ChEBI" id="CHEBI:78442"/>
        <dbReference type="ChEBI" id="CHEBI:78494"/>
        <dbReference type="ChEBI" id="CHEBI:133043"/>
        <dbReference type="EC" id="2.3.2.6"/>
    </reaction>
</comment>
<comment type="subcellular location">
    <subcellularLocation>
        <location evidence="1 15">Cytoplasm</location>
    </subcellularLocation>
</comment>
<dbReference type="PANTHER" id="PTHR30098">
    <property type="entry name" value="LEUCYL/PHENYLALANYL-TRNA--PROTEIN TRANSFERASE"/>
    <property type="match status" value="1"/>
</dbReference>
<accession>A0A291P984</accession>
<comment type="similarity">
    <text evidence="9 15">Belongs to the L/F-transferase family.</text>
</comment>
<keyword evidence="4 15" id="KW-0012">Acyltransferase</keyword>
<evidence type="ECO:0000256" key="6">
    <source>
        <dbReference type="ARBA" id="ARBA00050652"/>
    </source>
</evidence>
<dbReference type="NCBIfam" id="TIGR00667">
    <property type="entry name" value="aat"/>
    <property type="match status" value="1"/>
</dbReference>
<evidence type="ECO:0000256" key="8">
    <source>
        <dbReference type="ARBA" id="ARBA00054043"/>
    </source>
</evidence>
<evidence type="ECO:0000256" key="15">
    <source>
        <dbReference type="HAMAP-Rule" id="MF_00688"/>
    </source>
</evidence>
<dbReference type="SUPFAM" id="SSF55729">
    <property type="entry name" value="Acyl-CoA N-acyltransferases (Nat)"/>
    <property type="match status" value="1"/>
</dbReference>
<dbReference type="AlphaFoldDB" id="A0A291P984"/>
<evidence type="ECO:0000256" key="12">
    <source>
        <dbReference type="ARBA" id="ARBA00077136"/>
    </source>
</evidence>
<dbReference type="PANTHER" id="PTHR30098:SF2">
    <property type="entry name" value="LEUCYL_PHENYLALANYL-TRNA--PROTEIN TRANSFERASE"/>
    <property type="match status" value="1"/>
</dbReference>
<evidence type="ECO:0000256" key="7">
    <source>
        <dbReference type="ARBA" id="ARBA00051538"/>
    </source>
</evidence>
<comment type="catalytic activity">
    <reaction evidence="6 15">
        <text>N-terminal L-arginyl-[protein] + L-leucyl-tRNA(Leu) = N-terminal L-leucyl-L-arginyl-[protein] + tRNA(Leu) + H(+)</text>
        <dbReference type="Rhea" id="RHEA:50416"/>
        <dbReference type="Rhea" id="RHEA-COMP:9613"/>
        <dbReference type="Rhea" id="RHEA-COMP:9622"/>
        <dbReference type="Rhea" id="RHEA-COMP:12672"/>
        <dbReference type="Rhea" id="RHEA-COMP:12673"/>
        <dbReference type="ChEBI" id="CHEBI:15378"/>
        <dbReference type="ChEBI" id="CHEBI:64719"/>
        <dbReference type="ChEBI" id="CHEBI:78442"/>
        <dbReference type="ChEBI" id="CHEBI:78494"/>
        <dbReference type="ChEBI" id="CHEBI:133044"/>
        <dbReference type="EC" id="2.3.2.6"/>
    </reaction>
</comment>
<dbReference type="InterPro" id="IPR016181">
    <property type="entry name" value="Acyl_CoA_acyltransferase"/>
</dbReference>
<dbReference type="KEGG" id="hbe:BEI_2448"/>
<dbReference type="OrthoDB" id="9790282at2"/>
<evidence type="ECO:0000256" key="13">
    <source>
        <dbReference type="ARBA" id="ARBA00077165"/>
    </source>
</evidence>
<evidence type="ECO:0000256" key="14">
    <source>
        <dbReference type="ARBA" id="ARBA00083640"/>
    </source>
</evidence>
<evidence type="ECO:0000256" key="10">
    <source>
        <dbReference type="ARBA" id="ARBA00066767"/>
    </source>
</evidence>
<dbReference type="Proteomes" id="UP000219993">
    <property type="component" value="Chromosome"/>
</dbReference>
<proteinExistence type="inferred from homology"/>
<dbReference type="InterPro" id="IPR004616">
    <property type="entry name" value="Leu/Phe-tRNA_Trfase"/>
</dbReference>
<dbReference type="InterPro" id="IPR042221">
    <property type="entry name" value="Leu/Phe-tRNA_Trfase_N"/>
</dbReference>
<dbReference type="GO" id="GO:0030163">
    <property type="term" value="P:protein catabolic process"/>
    <property type="evidence" value="ECO:0007669"/>
    <property type="project" value="UniProtKB-UniRule"/>
</dbReference>
<gene>
    <name evidence="15 16" type="primary">aat</name>
    <name evidence="16" type="ORF">BEI_2448</name>
</gene>
<evidence type="ECO:0000256" key="5">
    <source>
        <dbReference type="ARBA" id="ARBA00050607"/>
    </source>
</evidence>
<name>A0A291P984_9GAMM</name>
<dbReference type="GO" id="GO:0008914">
    <property type="term" value="F:leucyl-tRNA--protein transferase activity"/>
    <property type="evidence" value="ECO:0007669"/>
    <property type="project" value="UniProtKB-UniRule"/>
</dbReference>
<dbReference type="RefSeq" id="WP_097789754.1">
    <property type="nucleotide sequence ID" value="NZ_BAAADT010000031.1"/>
</dbReference>
<dbReference type="HAMAP" id="MF_00688">
    <property type="entry name" value="Leu_Phe_trans"/>
    <property type="match status" value="1"/>
</dbReference>
<dbReference type="Pfam" id="PF03588">
    <property type="entry name" value="Leu_Phe_trans"/>
    <property type="match status" value="1"/>
</dbReference>
<evidence type="ECO:0000256" key="2">
    <source>
        <dbReference type="ARBA" id="ARBA00022490"/>
    </source>
</evidence>
<evidence type="ECO:0000313" key="17">
    <source>
        <dbReference type="Proteomes" id="UP000219993"/>
    </source>
</evidence>
<protein>
    <recommendedName>
        <fullName evidence="11 15">Leucyl/phenylalanyl-tRNA--protein transferase</fullName>
        <ecNumber evidence="10 15">2.3.2.6</ecNumber>
    </recommendedName>
    <alternativeName>
        <fullName evidence="12 15">L/F-transferase</fullName>
    </alternativeName>
    <alternativeName>
        <fullName evidence="13 15">Leucyltransferase</fullName>
    </alternativeName>
    <alternativeName>
        <fullName evidence="14 15">Phenyalanyltransferase</fullName>
    </alternativeName>
</protein>
<reference evidence="16 17" key="1">
    <citation type="journal article" date="2017" name="Sci. Rep.">
        <title>Revealing the Saline Adaptation Strategies of the Halophilic Bacterium Halomonas beimenensis through High-throughput Omics and Transposon Mutagenesis Approaches.</title>
        <authorList>
            <person name="Chen Y.H."/>
            <person name="Lin S.S."/>
            <person name="Shyu Y.T."/>
        </authorList>
    </citation>
    <scope>NUCLEOTIDE SEQUENCE [LARGE SCALE GENOMIC DNA]</scope>
    <source>
        <strain evidence="16 17">NTU-111</strain>
    </source>
</reference>
<organism evidence="16 17">
    <name type="scientific">Halomonas beimenensis</name>
    <dbReference type="NCBI Taxonomy" id="475662"/>
    <lineage>
        <taxon>Bacteria</taxon>
        <taxon>Pseudomonadati</taxon>
        <taxon>Pseudomonadota</taxon>
        <taxon>Gammaproteobacteria</taxon>
        <taxon>Oceanospirillales</taxon>
        <taxon>Halomonadaceae</taxon>
        <taxon>Halomonas</taxon>
    </lineage>
</organism>
<sequence length="258" mass="27891">MLPWLPEHPVRFPPVSTALDEPGGLLAAGGSLSPAWLLTAYRHGIFPWYGEGQPILWWSPDPRMVLFPGEIRVRRSLAKRLRNGGFRVVADSAFDAVVAACAAPRHGQPGTWITDEMRQAYGRLHALGAAHSVEVWKAGELVGGLYGVALGPVFFGESMFSRVADASKVALVTLARAMASDGGRLIDCQMHTAHLASLGARDIARAEFIGYLEQWLNEMPDAQEDSPSTIPPATWSFDRLDAARTSPPACKGGGHLEQ</sequence>
<evidence type="ECO:0000256" key="9">
    <source>
        <dbReference type="ARBA" id="ARBA00061535"/>
    </source>
</evidence>
<comment type="catalytic activity">
    <reaction evidence="5 15">
        <text>L-phenylalanyl-tRNA(Phe) + an N-terminal L-alpha-aminoacyl-[protein] = an N-terminal L-phenylalanyl-L-alpha-aminoacyl-[protein] + tRNA(Phe)</text>
        <dbReference type="Rhea" id="RHEA:43632"/>
        <dbReference type="Rhea" id="RHEA-COMP:9668"/>
        <dbReference type="Rhea" id="RHEA-COMP:9699"/>
        <dbReference type="Rhea" id="RHEA-COMP:10636"/>
        <dbReference type="Rhea" id="RHEA-COMP:10637"/>
        <dbReference type="ChEBI" id="CHEBI:78442"/>
        <dbReference type="ChEBI" id="CHEBI:78531"/>
        <dbReference type="ChEBI" id="CHEBI:78597"/>
        <dbReference type="ChEBI" id="CHEBI:83561"/>
        <dbReference type="EC" id="2.3.2.6"/>
    </reaction>
</comment>
<dbReference type="InterPro" id="IPR042203">
    <property type="entry name" value="Leu/Phe-tRNA_Trfase_C"/>
</dbReference>
<evidence type="ECO:0000313" key="16">
    <source>
        <dbReference type="EMBL" id="ATJ83435.1"/>
    </source>
</evidence>
<dbReference type="EC" id="2.3.2.6" evidence="10 15"/>
<evidence type="ECO:0000256" key="11">
    <source>
        <dbReference type="ARBA" id="ARBA00074372"/>
    </source>
</evidence>
<dbReference type="EMBL" id="CP021435">
    <property type="protein sequence ID" value="ATJ83435.1"/>
    <property type="molecule type" value="Genomic_DNA"/>
</dbReference>
<dbReference type="GO" id="GO:0005737">
    <property type="term" value="C:cytoplasm"/>
    <property type="evidence" value="ECO:0007669"/>
    <property type="project" value="UniProtKB-SubCell"/>
</dbReference>
<keyword evidence="3 15" id="KW-0808">Transferase</keyword>